<sequence length="620" mass="67659">MSMILSRRDLNFILYEWLKVDELTRIPRYADHSRETFDAALDTCEKIATDLFAPHNKKNDQHEPEFDGETVRIIPEVSTALKAFCEAGLMAAGQDYELGGMQLPVVVEKAGFAYFKGANVGTSSYPFLTIGNANLLLTHGTPAQVETFVKPEMAGRFFGTMCLSEPQAGSSLSDITTRAEYEGESPLGAQYRLRGNKMWISAGEHELSENIVHLVLAKIPGPDGKLIPGVKGISLFIVPKYLVNEDGSLGEHNDVVLAGLNHKMGYRGTTNCLLNFGEGMKYKPGGKAGAIGYLVGEPHKGLACMFHMMNEARIGVGLGAVMLGYTGYLHALDYARNRPQGRPVGPGGKDAASPQVKLVEHADIRRMLLAQKSYVEGGLALNLYCARLVDEEEAAAAAGDQEAHARLALLLDILTPIAKSWPSQWCLEANSLAIQVHGGYGYTREYNVEQFYRDNRLNPIHEGTHGIQGLDLLGRKVVMKDGAAFRLLGERVQATIGRALAADDAELAQQARALGAATRRLAEVTQTLWSAGDANVTLANASIYLEAFGHVVVAWIWLEQALLAQAALAQASGQEDHDFYRGKLAAAAYFFRFELPKVGPQFDLLASLDRTTLDMQDAWF</sequence>
<keyword evidence="9" id="KW-1185">Reference proteome</keyword>
<dbReference type="STRING" id="1796606.A2G96_10800"/>
<evidence type="ECO:0000259" key="6">
    <source>
        <dbReference type="Pfam" id="PF02770"/>
    </source>
</evidence>
<comment type="similarity">
    <text evidence="2">Belongs to the acyl-CoA dehydrogenase family.</text>
</comment>
<reference evidence="8 9" key="1">
    <citation type="submission" date="2016-03" db="EMBL/GenBank/DDBJ databases">
        <title>Complete genome sequence of a novel chlorpyrifos degrading bacterium, Cupriavidus nantongensis sp. X1.</title>
        <authorList>
            <person name="Fang L."/>
        </authorList>
    </citation>
    <scope>NUCLEOTIDE SEQUENCE [LARGE SCALE GENOMIC DNA]</scope>
    <source>
        <strain evidence="8 9">X1</strain>
    </source>
</reference>
<dbReference type="KEGG" id="cnan:A2G96_10800"/>
<dbReference type="Gene3D" id="1.10.540.10">
    <property type="entry name" value="Acyl-CoA dehydrogenase/oxidase, N-terminal domain"/>
    <property type="match status" value="1"/>
</dbReference>
<dbReference type="InterPro" id="IPR052166">
    <property type="entry name" value="Diverse_Acyl-CoA_DH"/>
</dbReference>
<dbReference type="Gene3D" id="1.20.140.10">
    <property type="entry name" value="Butyryl-CoA Dehydrogenase, subunit A, domain 3"/>
    <property type="match status" value="1"/>
</dbReference>
<dbReference type="InterPro" id="IPR009100">
    <property type="entry name" value="AcylCoA_DH/oxidase_NM_dom_sf"/>
</dbReference>
<feature type="domain" description="Acyl-CoA oxidase/dehydrogenase middle" evidence="6">
    <location>
        <begin position="161"/>
        <end position="276"/>
    </location>
</feature>
<name>A0A142JJD9_9BURK</name>
<keyword evidence="3" id="KW-0285">Flavoprotein</keyword>
<proteinExistence type="inferred from homology"/>
<organism evidence="8 9">
    <name type="scientific">Cupriavidus nantongensis</name>
    <dbReference type="NCBI Taxonomy" id="1796606"/>
    <lineage>
        <taxon>Bacteria</taxon>
        <taxon>Pseudomonadati</taxon>
        <taxon>Pseudomonadota</taxon>
        <taxon>Betaproteobacteria</taxon>
        <taxon>Burkholderiales</taxon>
        <taxon>Burkholderiaceae</taxon>
        <taxon>Cupriavidus</taxon>
    </lineage>
</organism>
<protein>
    <submittedName>
        <fullName evidence="8">Acyl-CoA dehydrogenase</fullName>
    </submittedName>
</protein>
<accession>A0A142JJD9</accession>
<dbReference type="PANTHER" id="PTHR42803">
    <property type="entry name" value="ACYL-COA DEHYDROGENASE"/>
    <property type="match status" value="1"/>
</dbReference>
<dbReference type="Pfam" id="PF00441">
    <property type="entry name" value="Acyl-CoA_dh_1"/>
    <property type="match status" value="1"/>
</dbReference>
<dbReference type="Pfam" id="PF02770">
    <property type="entry name" value="Acyl-CoA_dh_M"/>
    <property type="match status" value="1"/>
</dbReference>
<dbReference type="Proteomes" id="UP000075238">
    <property type="component" value="Chromosome 1"/>
</dbReference>
<evidence type="ECO:0000256" key="4">
    <source>
        <dbReference type="ARBA" id="ARBA00022827"/>
    </source>
</evidence>
<dbReference type="InterPro" id="IPR037069">
    <property type="entry name" value="AcylCoA_DH/ox_N_sf"/>
</dbReference>
<dbReference type="OrthoDB" id="9764895at2"/>
<dbReference type="InterPro" id="IPR036250">
    <property type="entry name" value="AcylCo_DH-like_C"/>
</dbReference>
<dbReference type="Gene3D" id="2.40.110.10">
    <property type="entry name" value="Butyryl-CoA Dehydrogenase, subunit A, domain 2"/>
    <property type="match status" value="1"/>
</dbReference>
<dbReference type="SUPFAM" id="SSF56645">
    <property type="entry name" value="Acyl-CoA dehydrogenase NM domain-like"/>
    <property type="match status" value="1"/>
</dbReference>
<dbReference type="InterPro" id="IPR009075">
    <property type="entry name" value="AcylCo_DH/oxidase_C"/>
</dbReference>
<dbReference type="GO" id="GO:0050660">
    <property type="term" value="F:flavin adenine dinucleotide binding"/>
    <property type="evidence" value="ECO:0007669"/>
    <property type="project" value="InterPro"/>
</dbReference>
<feature type="domain" description="Acetyl-CoA dehydrogenase-like C-terminal" evidence="7">
    <location>
        <begin position="490"/>
        <end position="616"/>
    </location>
</feature>
<feature type="domain" description="Acyl-CoA dehydrogenase/oxidase C-terminal" evidence="5">
    <location>
        <begin position="356"/>
        <end position="470"/>
    </location>
</feature>
<evidence type="ECO:0000256" key="2">
    <source>
        <dbReference type="ARBA" id="ARBA00009347"/>
    </source>
</evidence>
<comment type="cofactor">
    <cofactor evidence="1">
        <name>FAD</name>
        <dbReference type="ChEBI" id="CHEBI:57692"/>
    </cofactor>
</comment>
<dbReference type="Pfam" id="PF12806">
    <property type="entry name" value="Acyl-CoA_dh_C"/>
    <property type="match status" value="1"/>
</dbReference>
<gene>
    <name evidence="8" type="ORF">A2G96_10800</name>
</gene>
<dbReference type="InterPro" id="IPR025878">
    <property type="entry name" value="Acyl-CoA_dh-like_C_dom"/>
</dbReference>
<dbReference type="SUPFAM" id="SSF47203">
    <property type="entry name" value="Acyl-CoA dehydrogenase C-terminal domain-like"/>
    <property type="match status" value="1"/>
</dbReference>
<evidence type="ECO:0000256" key="3">
    <source>
        <dbReference type="ARBA" id="ARBA00022630"/>
    </source>
</evidence>
<keyword evidence="4" id="KW-0274">FAD</keyword>
<evidence type="ECO:0000313" key="9">
    <source>
        <dbReference type="Proteomes" id="UP000075238"/>
    </source>
</evidence>
<evidence type="ECO:0000259" key="5">
    <source>
        <dbReference type="Pfam" id="PF00441"/>
    </source>
</evidence>
<dbReference type="RefSeq" id="WP_062799159.1">
    <property type="nucleotide sequence ID" value="NZ_CP014844.1"/>
</dbReference>
<dbReference type="InterPro" id="IPR006091">
    <property type="entry name" value="Acyl-CoA_Oxase/DH_mid-dom"/>
</dbReference>
<dbReference type="PANTHER" id="PTHR42803:SF3">
    <property type="entry name" value="ACYL-COA DEHYDROGENASE-RELATED"/>
    <property type="match status" value="1"/>
</dbReference>
<evidence type="ECO:0000259" key="7">
    <source>
        <dbReference type="Pfam" id="PF12806"/>
    </source>
</evidence>
<evidence type="ECO:0000256" key="1">
    <source>
        <dbReference type="ARBA" id="ARBA00001974"/>
    </source>
</evidence>
<dbReference type="InterPro" id="IPR046373">
    <property type="entry name" value="Acyl-CoA_Oxase/DH_mid-dom_sf"/>
</dbReference>
<evidence type="ECO:0000313" key="8">
    <source>
        <dbReference type="EMBL" id="AMR78201.1"/>
    </source>
</evidence>
<dbReference type="GO" id="GO:0016627">
    <property type="term" value="F:oxidoreductase activity, acting on the CH-CH group of donors"/>
    <property type="evidence" value="ECO:0007669"/>
    <property type="project" value="InterPro"/>
</dbReference>
<dbReference type="AlphaFoldDB" id="A0A142JJD9"/>
<dbReference type="EMBL" id="CP014844">
    <property type="protein sequence ID" value="AMR78201.1"/>
    <property type="molecule type" value="Genomic_DNA"/>
</dbReference>